<dbReference type="EnsemblPlants" id="AET0Gv20126900.1">
    <property type="protein sequence ID" value="AET0Gv20126900.1"/>
    <property type="gene ID" value="AET0Gv20126900"/>
</dbReference>
<keyword evidence="1" id="KW-0732">Signal</keyword>
<proteinExistence type="inferred from homology"/>
<reference evidence="6" key="1">
    <citation type="journal article" date="2014" name="Science">
        <title>Ancient hybridizations among the ancestral genomes of bread wheat.</title>
        <authorList>
            <consortium name="International Wheat Genome Sequencing Consortium,"/>
            <person name="Marcussen T."/>
            <person name="Sandve S.R."/>
            <person name="Heier L."/>
            <person name="Spannagl M."/>
            <person name="Pfeifer M."/>
            <person name="Jakobsen K.S."/>
            <person name="Wulff B.B."/>
            <person name="Steuernagel B."/>
            <person name="Mayer K.F."/>
            <person name="Olsen O.A."/>
        </authorList>
    </citation>
    <scope>NUCLEOTIDE SEQUENCE [LARGE SCALE GENOMIC DNA]</scope>
    <source>
        <strain evidence="6">cv. AL8/78</strain>
    </source>
</reference>
<evidence type="ECO:0000256" key="3">
    <source>
        <dbReference type="ARBA" id="ARBA00038471"/>
    </source>
</evidence>
<keyword evidence="2" id="KW-1015">Disulfide bond</keyword>
<name>A0A452XFL8_AEGTS</name>
<evidence type="ECO:0000313" key="5">
    <source>
        <dbReference type="EnsemblPlants" id="AET0Gv20126900.1"/>
    </source>
</evidence>
<dbReference type="Pfam" id="PF04043">
    <property type="entry name" value="PMEI"/>
    <property type="match status" value="1"/>
</dbReference>
<dbReference type="InterPro" id="IPR006501">
    <property type="entry name" value="Pectinesterase_inhib_dom"/>
</dbReference>
<dbReference type="Gramene" id="AET0Gv20126900.1">
    <property type="protein sequence ID" value="AET0Gv20126900.1"/>
    <property type="gene ID" value="AET0Gv20126900"/>
</dbReference>
<dbReference type="AlphaFoldDB" id="A0A452XFL8"/>
<dbReference type="SUPFAM" id="SSF101148">
    <property type="entry name" value="Plant invertase/pectin methylesterase inhibitor"/>
    <property type="match status" value="1"/>
</dbReference>
<protein>
    <recommendedName>
        <fullName evidence="4">Pectinesterase inhibitor domain-containing protein</fullName>
    </recommendedName>
</protein>
<dbReference type="GO" id="GO:0004857">
    <property type="term" value="F:enzyme inhibitor activity"/>
    <property type="evidence" value="ECO:0007669"/>
    <property type="project" value="InterPro"/>
</dbReference>
<feature type="domain" description="Pectinesterase inhibitor" evidence="4">
    <location>
        <begin position="55"/>
        <end position="216"/>
    </location>
</feature>
<comment type="similarity">
    <text evidence="3">Belongs to the PMEI family.</text>
</comment>
<dbReference type="NCBIfam" id="TIGR01614">
    <property type="entry name" value="PME_inhib"/>
    <property type="match status" value="1"/>
</dbReference>
<dbReference type="Gene3D" id="1.20.140.40">
    <property type="entry name" value="Invertase/pectin methylesterase inhibitor family protein"/>
    <property type="match status" value="1"/>
</dbReference>
<accession>A0A452XFL8</accession>
<dbReference type="PANTHER" id="PTHR35357:SF8">
    <property type="entry name" value="OS01G0111000 PROTEIN"/>
    <property type="match status" value="1"/>
</dbReference>
<reference evidence="5" key="3">
    <citation type="submission" date="2019-03" db="UniProtKB">
        <authorList>
            <consortium name="EnsemblPlants"/>
        </authorList>
    </citation>
    <scope>IDENTIFICATION</scope>
</reference>
<dbReference type="PANTHER" id="PTHR35357">
    <property type="entry name" value="OS02G0537100 PROTEIN"/>
    <property type="match status" value="1"/>
</dbReference>
<evidence type="ECO:0000256" key="2">
    <source>
        <dbReference type="ARBA" id="ARBA00023157"/>
    </source>
</evidence>
<sequence length="229" mass="24543">LLPLYFVQIVYSRCRMAATTPMASMAISTVVVMLLSSAMAAHASGGGEKADNTSLVMEACKNISGEPFKVGFLPEFCASTLLSEHRSAEAKDCRDLALITADILKVHAAAMVGKVDNMLREGGRIATKDKIAARALRLCRADYGGMVNTLQICHNIIQDFGRKGKHGPTPSELPECIEKTNHNIKDCTAEVCRTSVAGTMAMANEILEKLAIVSKALIDLFLAGKKDGN</sequence>
<dbReference type="Proteomes" id="UP000015105">
    <property type="component" value="Unassembled WGS sequence"/>
</dbReference>
<dbReference type="InterPro" id="IPR035513">
    <property type="entry name" value="Invertase/methylesterase_inhib"/>
</dbReference>
<evidence type="ECO:0000313" key="6">
    <source>
        <dbReference type="Proteomes" id="UP000015105"/>
    </source>
</evidence>
<keyword evidence="6" id="KW-1185">Reference proteome</keyword>
<evidence type="ECO:0000256" key="1">
    <source>
        <dbReference type="ARBA" id="ARBA00022729"/>
    </source>
</evidence>
<organism evidence="5 6">
    <name type="scientific">Aegilops tauschii subsp. strangulata</name>
    <name type="common">Goatgrass</name>
    <dbReference type="NCBI Taxonomy" id="200361"/>
    <lineage>
        <taxon>Eukaryota</taxon>
        <taxon>Viridiplantae</taxon>
        <taxon>Streptophyta</taxon>
        <taxon>Embryophyta</taxon>
        <taxon>Tracheophyta</taxon>
        <taxon>Spermatophyta</taxon>
        <taxon>Magnoliopsida</taxon>
        <taxon>Liliopsida</taxon>
        <taxon>Poales</taxon>
        <taxon>Poaceae</taxon>
        <taxon>BOP clade</taxon>
        <taxon>Pooideae</taxon>
        <taxon>Triticodae</taxon>
        <taxon>Triticeae</taxon>
        <taxon>Triticinae</taxon>
        <taxon>Aegilops</taxon>
    </lineage>
</organism>
<reference evidence="6" key="2">
    <citation type="journal article" date="2017" name="Nat. Plants">
        <title>The Aegilops tauschii genome reveals multiple impacts of transposons.</title>
        <authorList>
            <person name="Zhao G."/>
            <person name="Zou C."/>
            <person name="Li K."/>
            <person name="Wang K."/>
            <person name="Li T."/>
            <person name="Gao L."/>
            <person name="Zhang X."/>
            <person name="Wang H."/>
            <person name="Yang Z."/>
            <person name="Liu X."/>
            <person name="Jiang W."/>
            <person name="Mao L."/>
            <person name="Kong X."/>
            <person name="Jiao Y."/>
            <person name="Jia J."/>
        </authorList>
    </citation>
    <scope>NUCLEOTIDE SEQUENCE [LARGE SCALE GENOMIC DNA]</scope>
    <source>
        <strain evidence="6">cv. AL8/78</strain>
    </source>
</reference>
<evidence type="ECO:0000259" key="4">
    <source>
        <dbReference type="Pfam" id="PF04043"/>
    </source>
</evidence>